<organism evidence="8 9">
    <name type="scientific">Candidatus Korarchaeum cryptofilum</name>
    <dbReference type="NCBI Taxonomy" id="498846"/>
    <lineage>
        <taxon>Archaea</taxon>
        <taxon>Thermoproteota</taxon>
        <taxon>Candidatus Korarchaeia</taxon>
        <taxon>Candidatus Korarchaeales</taxon>
        <taxon>Candidatus Korarchaeaceae</taxon>
        <taxon>Candidatus Korarchaeum</taxon>
    </lineage>
</organism>
<dbReference type="PANTHER" id="PTHR36541">
    <property type="entry name" value="SUPEROXIDE REDUCTASE-RELATED"/>
    <property type="match status" value="1"/>
</dbReference>
<name>A0A429G7A4_9CREN</name>
<dbReference type="SUPFAM" id="SSF49367">
    <property type="entry name" value="Superoxide reductase-like"/>
    <property type="match status" value="1"/>
</dbReference>
<dbReference type="SUPFAM" id="SSF57802">
    <property type="entry name" value="Rubredoxin-like"/>
    <property type="match status" value="1"/>
</dbReference>
<sequence>MRILKCERCGRVVEEQVGGRGPVICCNEEMRLLVPNESPEFLEEHRPRIYRDDGIIVEVGSIPHEMDESSRILWVEIVKKDGTRIRRYLEGEKRPEASFERVDGDIEIRILCSKHGLWIFEHKTAKLDVVEAVRKAIERFNELRGRESLARLLEISGESIVVEFTGNFCRTCGFYDYFEDLRLLMEDYNVRTTIKVIEEFGDGSIVTYSIESDVDGSG</sequence>
<dbReference type="GO" id="GO:0005506">
    <property type="term" value="F:iron ion binding"/>
    <property type="evidence" value="ECO:0007669"/>
    <property type="project" value="InterPro"/>
</dbReference>
<evidence type="ECO:0000256" key="3">
    <source>
        <dbReference type="ARBA" id="ARBA00022723"/>
    </source>
</evidence>
<dbReference type="Gene3D" id="2.60.40.730">
    <property type="entry name" value="SOR catalytic domain"/>
    <property type="match status" value="1"/>
</dbReference>
<dbReference type="Pfam" id="PF06397">
    <property type="entry name" value="Desulfoferrod_N"/>
    <property type="match status" value="1"/>
</dbReference>
<evidence type="ECO:0000313" key="9">
    <source>
        <dbReference type="Proteomes" id="UP000278149"/>
    </source>
</evidence>
<evidence type="ECO:0000259" key="7">
    <source>
        <dbReference type="Pfam" id="PF06397"/>
    </source>
</evidence>
<keyword evidence="3" id="KW-0479">Metal-binding</keyword>
<keyword evidence="4" id="KW-0249">Electron transport</keyword>
<accession>A0A429G7A4</accession>
<dbReference type="GeneID" id="6094449"/>
<evidence type="ECO:0000259" key="6">
    <source>
        <dbReference type="Pfam" id="PF01880"/>
    </source>
</evidence>
<dbReference type="InterPro" id="IPR002742">
    <property type="entry name" value="Desulfoferrodoxin_Fe-bd_dom"/>
</dbReference>
<feature type="domain" description="Desulfoferrodoxin ferrous iron-binding" evidence="6">
    <location>
        <begin position="44"/>
        <end position="118"/>
    </location>
</feature>
<comment type="caution">
    <text evidence="8">The sequence shown here is derived from an EMBL/GenBank/DDBJ whole genome shotgun (WGS) entry which is preliminary data.</text>
</comment>
<dbReference type="EMBL" id="RCOR01000018">
    <property type="protein sequence ID" value="RSN69729.1"/>
    <property type="molecule type" value="Genomic_DNA"/>
</dbReference>
<dbReference type="PANTHER" id="PTHR36541:SF1">
    <property type="entry name" value="SUPEROXIDE REDUCTASE-RELATED"/>
    <property type="match status" value="1"/>
</dbReference>
<proteinExistence type="inferred from homology"/>
<evidence type="ECO:0000256" key="5">
    <source>
        <dbReference type="ARBA" id="ARBA00023004"/>
    </source>
</evidence>
<evidence type="ECO:0008006" key="10">
    <source>
        <dbReference type="Google" id="ProtNLM"/>
    </source>
</evidence>
<dbReference type="GO" id="GO:0016491">
    <property type="term" value="F:oxidoreductase activity"/>
    <property type="evidence" value="ECO:0007669"/>
    <property type="project" value="InterPro"/>
</dbReference>
<dbReference type="InterPro" id="IPR036073">
    <property type="entry name" value="Desulfoferrodoxin_Fe-bd_dom_sf"/>
</dbReference>
<dbReference type="Proteomes" id="UP000278149">
    <property type="component" value="Unassembled WGS sequence"/>
</dbReference>
<reference evidence="8 9" key="1">
    <citation type="submission" date="2018-10" db="EMBL/GenBank/DDBJ databases">
        <title>Co-occurring genomic capacity for anaerobic methane metabolism and dissimilatory sulfite reduction discovered in the Korarchaeota.</title>
        <authorList>
            <person name="Mckay L.J."/>
            <person name="Dlakic M."/>
            <person name="Fields M.W."/>
            <person name="Delmont T.O."/>
            <person name="Eren A.M."/>
            <person name="Jay Z.J."/>
            <person name="Klingelsmith K.B."/>
            <person name="Rusch D.B."/>
            <person name="Inskeep W.P."/>
        </authorList>
    </citation>
    <scope>NUCLEOTIDE SEQUENCE [LARGE SCALE GENOMIC DNA]</scope>
    <source>
        <strain evidence="8 9">WS</strain>
    </source>
</reference>
<evidence type="ECO:0000256" key="2">
    <source>
        <dbReference type="ARBA" id="ARBA00022448"/>
    </source>
</evidence>
<feature type="domain" description="Desulfoferrodoxin N-terminal" evidence="7">
    <location>
        <begin position="3"/>
        <end position="33"/>
    </location>
</feature>
<keyword evidence="2" id="KW-0813">Transport</keyword>
<dbReference type="InterPro" id="IPR004462">
    <property type="entry name" value="Desulfoferrodoxin_N"/>
</dbReference>
<evidence type="ECO:0000256" key="1">
    <source>
        <dbReference type="ARBA" id="ARBA00005941"/>
    </source>
</evidence>
<keyword evidence="5" id="KW-0408">Iron</keyword>
<dbReference type="AlphaFoldDB" id="A0A429G7A4"/>
<gene>
    <name evidence="8" type="ORF">D9Q81_02900</name>
</gene>
<dbReference type="Pfam" id="PF01880">
    <property type="entry name" value="Desulfoferrodox"/>
    <property type="match status" value="1"/>
</dbReference>
<protein>
    <recommendedName>
        <fullName evidence="10">Desulfoferrodoxin</fullName>
    </recommendedName>
</protein>
<evidence type="ECO:0000256" key="4">
    <source>
        <dbReference type="ARBA" id="ARBA00022982"/>
    </source>
</evidence>
<evidence type="ECO:0000313" key="8">
    <source>
        <dbReference type="EMBL" id="RSN69729.1"/>
    </source>
</evidence>
<comment type="similarity">
    <text evidence="1">Belongs to the desulfoferrodoxin family.</text>
</comment>
<dbReference type="RefSeq" id="WP_012309815.1">
    <property type="nucleotide sequence ID" value="NZ_RCOR01000018.1"/>
</dbReference>
<dbReference type="InterPro" id="IPR051233">
    <property type="entry name" value="Desulfoferrodoxin_SOR"/>
</dbReference>